<dbReference type="NCBIfam" id="NF038140">
    <property type="entry name" value="amidase_Rv3717"/>
    <property type="match status" value="1"/>
</dbReference>
<evidence type="ECO:0000256" key="1">
    <source>
        <dbReference type="ARBA" id="ARBA00022801"/>
    </source>
</evidence>
<evidence type="ECO:0000256" key="2">
    <source>
        <dbReference type="SAM" id="MobiDB-lite"/>
    </source>
</evidence>
<feature type="domain" description="MurNAc-LAA" evidence="3">
    <location>
        <begin position="129"/>
        <end position="250"/>
    </location>
</feature>
<dbReference type="PANTHER" id="PTHR30404">
    <property type="entry name" value="N-ACETYLMURAMOYL-L-ALANINE AMIDASE"/>
    <property type="match status" value="1"/>
</dbReference>
<dbReference type="Proteomes" id="UP001595914">
    <property type="component" value="Unassembled WGS sequence"/>
</dbReference>
<evidence type="ECO:0000259" key="3">
    <source>
        <dbReference type="SMART" id="SM00646"/>
    </source>
</evidence>
<organism evidence="4 5">
    <name type="scientific">Rhodococcus kronopolitis</name>
    <dbReference type="NCBI Taxonomy" id="1460226"/>
    <lineage>
        <taxon>Bacteria</taxon>
        <taxon>Bacillati</taxon>
        <taxon>Actinomycetota</taxon>
        <taxon>Actinomycetes</taxon>
        <taxon>Mycobacteriales</taxon>
        <taxon>Nocardiaceae</taxon>
        <taxon>Rhodococcus</taxon>
    </lineage>
</organism>
<dbReference type="PANTHER" id="PTHR30404:SF0">
    <property type="entry name" value="N-ACETYLMURAMOYL-L-ALANINE AMIDASE AMIC"/>
    <property type="match status" value="1"/>
</dbReference>
<dbReference type="EMBL" id="JBHSFO010000015">
    <property type="protein sequence ID" value="MFC4606029.1"/>
    <property type="molecule type" value="Genomic_DNA"/>
</dbReference>
<dbReference type="CDD" id="cd02696">
    <property type="entry name" value="MurNAc-LAA"/>
    <property type="match status" value="1"/>
</dbReference>
<dbReference type="SUPFAM" id="SSF53187">
    <property type="entry name" value="Zn-dependent exopeptidases"/>
    <property type="match status" value="1"/>
</dbReference>
<keyword evidence="5" id="KW-1185">Reference proteome</keyword>
<evidence type="ECO:0000313" key="4">
    <source>
        <dbReference type="EMBL" id="MFC4606029.1"/>
    </source>
</evidence>
<keyword evidence="1" id="KW-0378">Hydrolase</keyword>
<protein>
    <submittedName>
        <fullName evidence="4">Rv3717 family N-acetylmuramoyl-L-alanine amidase</fullName>
    </submittedName>
</protein>
<reference evidence="5" key="1">
    <citation type="journal article" date="2019" name="Int. J. Syst. Evol. Microbiol.">
        <title>The Global Catalogue of Microorganisms (GCM) 10K type strain sequencing project: providing services to taxonomists for standard genome sequencing and annotation.</title>
        <authorList>
            <consortium name="The Broad Institute Genomics Platform"/>
            <consortium name="The Broad Institute Genome Sequencing Center for Infectious Disease"/>
            <person name="Wu L."/>
            <person name="Ma J."/>
        </authorList>
    </citation>
    <scope>NUCLEOTIDE SEQUENCE [LARGE SCALE GENOMIC DNA]</scope>
    <source>
        <strain evidence="5">CCUG 54520</strain>
    </source>
</reference>
<dbReference type="SMART" id="SM00646">
    <property type="entry name" value="Ami_3"/>
    <property type="match status" value="1"/>
</dbReference>
<dbReference type="RefSeq" id="WP_378419952.1">
    <property type="nucleotide sequence ID" value="NZ_JBHSFO010000015.1"/>
</dbReference>
<name>A0ABV9G0C9_9NOCA</name>
<sequence length="254" mass="25684">MSWVTGVAVAVGLLLSGCTIPVDDATADPAAAAPSTGVPSPALTGRTVFLDPGHSGANDASIGEQVPTGRGGLKDCQTTGTATDAGYPEHTFAWDVTGLIRAELEALGARVLLSRPDDAATGPCVDARAEAANAAAADAVISVHADGAGPNQHGFHVCYSAPPLNPAQTGPAVALAGFLRDRLAASGFTPSNYAGTDGLMPREDLAGLNLSTRPSVLVELGNMRNADEARAMTDPAGRARYARAVARGVADFLE</sequence>
<dbReference type="Gene3D" id="3.40.630.40">
    <property type="entry name" value="Zn-dependent exopeptidases"/>
    <property type="match status" value="1"/>
</dbReference>
<dbReference type="InterPro" id="IPR002508">
    <property type="entry name" value="MurNAc-LAA_cat"/>
</dbReference>
<proteinExistence type="predicted"/>
<dbReference type="Pfam" id="PF01520">
    <property type="entry name" value="Amidase_3"/>
    <property type="match status" value="1"/>
</dbReference>
<dbReference type="InterPro" id="IPR050695">
    <property type="entry name" value="N-acetylmuramoyl_amidase_3"/>
</dbReference>
<accession>A0ABV9G0C9</accession>
<feature type="region of interest" description="Disordered" evidence="2">
    <location>
        <begin position="54"/>
        <end position="73"/>
    </location>
</feature>
<evidence type="ECO:0000313" key="5">
    <source>
        <dbReference type="Proteomes" id="UP001595914"/>
    </source>
</evidence>
<comment type="caution">
    <text evidence="4">The sequence shown here is derived from an EMBL/GenBank/DDBJ whole genome shotgun (WGS) entry which is preliminary data.</text>
</comment>
<gene>
    <name evidence="4" type="ORF">ACFO6S_20200</name>
</gene>